<accession>A0A562UYF9</accession>
<dbReference type="RefSeq" id="WP_147141497.1">
    <property type="nucleotide sequence ID" value="NZ_BAABIJ010000003.1"/>
</dbReference>
<feature type="transmembrane region" description="Helical" evidence="1">
    <location>
        <begin position="50"/>
        <end position="69"/>
    </location>
</feature>
<gene>
    <name evidence="2" type="ORF">LX16_4091</name>
</gene>
<dbReference type="EMBL" id="VLLL01000007">
    <property type="protein sequence ID" value="TWJ10671.1"/>
    <property type="molecule type" value="Genomic_DNA"/>
</dbReference>
<comment type="caution">
    <text evidence="2">The sequence shown here is derived from an EMBL/GenBank/DDBJ whole genome shotgun (WGS) entry which is preliminary data.</text>
</comment>
<dbReference type="Proteomes" id="UP000321617">
    <property type="component" value="Unassembled WGS sequence"/>
</dbReference>
<keyword evidence="3" id="KW-1185">Reference proteome</keyword>
<evidence type="ECO:0000256" key="1">
    <source>
        <dbReference type="SAM" id="Phobius"/>
    </source>
</evidence>
<evidence type="ECO:0000313" key="2">
    <source>
        <dbReference type="EMBL" id="TWJ10671.1"/>
    </source>
</evidence>
<keyword evidence="1" id="KW-0812">Transmembrane</keyword>
<protein>
    <submittedName>
        <fullName evidence="2">Uncharacterized protein</fullName>
    </submittedName>
</protein>
<proteinExistence type="predicted"/>
<sequence length="164" mass="18033">MYPAVRNLTLLPGRTPVVLDCDGLHLRVRRPVRPGAPDLTTSLLYFLLDWWALLITVAWLVGFLLVAWHPRLRRRLKARWRRAGRGAETVTPLPPLLPVREITGIEVRVGEAVTEVLVRHPDVGTIRLAGMGDLADRVSGLFDGGPRPVITVTRVVGPPVAPGA</sequence>
<keyword evidence="1" id="KW-1133">Transmembrane helix</keyword>
<reference evidence="2 3" key="1">
    <citation type="journal article" date="2013" name="Stand. Genomic Sci.">
        <title>Genomic Encyclopedia of Type Strains, Phase I: The one thousand microbial genomes (KMG-I) project.</title>
        <authorList>
            <person name="Kyrpides N.C."/>
            <person name="Woyke T."/>
            <person name="Eisen J.A."/>
            <person name="Garrity G."/>
            <person name="Lilburn T.G."/>
            <person name="Beck B.J."/>
            <person name="Whitman W.B."/>
            <person name="Hugenholtz P."/>
            <person name="Klenk H.P."/>
        </authorList>
    </citation>
    <scope>NUCLEOTIDE SEQUENCE [LARGE SCALE GENOMIC DNA]</scope>
    <source>
        <strain evidence="2 3">DSM 45044</strain>
    </source>
</reference>
<name>A0A562UYF9_9ACTN</name>
<organism evidence="2 3">
    <name type="scientific">Stackebrandtia albiflava</name>
    <dbReference type="NCBI Taxonomy" id="406432"/>
    <lineage>
        <taxon>Bacteria</taxon>
        <taxon>Bacillati</taxon>
        <taxon>Actinomycetota</taxon>
        <taxon>Actinomycetes</taxon>
        <taxon>Glycomycetales</taxon>
        <taxon>Glycomycetaceae</taxon>
        <taxon>Stackebrandtia</taxon>
    </lineage>
</organism>
<dbReference type="AlphaFoldDB" id="A0A562UYF9"/>
<keyword evidence="1" id="KW-0472">Membrane</keyword>
<evidence type="ECO:0000313" key="3">
    <source>
        <dbReference type="Proteomes" id="UP000321617"/>
    </source>
</evidence>